<dbReference type="GO" id="GO:0051764">
    <property type="term" value="P:actin crosslink formation"/>
    <property type="evidence" value="ECO:0007669"/>
    <property type="project" value="TreeGrafter"/>
</dbReference>
<reference evidence="1" key="2">
    <citation type="submission" date="2021-09" db="EMBL/GenBank/DDBJ databases">
        <authorList>
            <person name="Jia N."/>
            <person name="Wang J."/>
            <person name="Shi W."/>
            <person name="Du L."/>
            <person name="Sun Y."/>
            <person name="Zhan W."/>
            <person name="Jiang J."/>
            <person name="Wang Q."/>
            <person name="Zhang B."/>
            <person name="Ji P."/>
            <person name="Sakyi L.B."/>
            <person name="Cui X."/>
            <person name="Yuan T."/>
            <person name="Jiang B."/>
            <person name="Yang W."/>
            <person name="Lam T.T.-Y."/>
            <person name="Chang Q."/>
            <person name="Ding S."/>
            <person name="Wang X."/>
            <person name="Zhu J."/>
            <person name="Ruan X."/>
            <person name="Zhao L."/>
            <person name="Wei J."/>
            <person name="Que T."/>
            <person name="Du C."/>
            <person name="Cheng J."/>
            <person name="Dai P."/>
            <person name="Han X."/>
            <person name="Huang E."/>
            <person name="Gao Y."/>
            <person name="Liu J."/>
            <person name="Shao H."/>
            <person name="Ye R."/>
            <person name="Li L."/>
            <person name="Wei W."/>
            <person name="Wang X."/>
            <person name="Wang C."/>
            <person name="Huo Q."/>
            <person name="Li W."/>
            <person name="Guo W."/>
            <person name="Chen H."/>
            <person name="Chen S."/>
            <person name="Zhou L."/>
            <person name="Zhou L."/>
            <person name="Ni X."/>
            <person name="Tian J."/>
            <person name="Zhou Y."/>
            <person name="Sheng Y."/>
            <person name="Liu T."/>
            <person name="Pan Y."/>
            <person name="Xia L."/>
            <person name="Li J."/>
            <person name="Zhao F."/>
            <person name="Cao W."/>
        </authorList>
    </citation>
    <scope>NUCLEOTIDE SEQUENCE</scope>
    <source>
        <strain evidence="1">Rmic-2018</strain>
        <tissue evidence="1">Larvae</tissue>
    </source>
</reference>
<sequence length="81" mass="9266">MRWWCTVDEVYEEDDVEHFEADKRSAARWLRDVLHVEDITADNFLDKLDNGVIVCRLAKLIQARAEHCCQLSGSSKVGSTA</sequence>
<gene>
    <name evidence="1" type="ORF">HPB51_018088</name>
</gene>
<dbReference type="Proteomes" id="UP000821866">
    <property type="component" value="Chromosome 3"/>
</dbReference>
<accession>A0A9J6EB46</accession>
<dbReference type="VEuPathDB" id="VectorBase:LOC119164572"/>
<dbReference type="GO" id="GO:0005884">
    <property type="term" value="C:actin filament"/>
    <property type="evidence" value="ECO:0007669"/>
    <property type="project" value="TreeGrafter"/>
</dbReference>
<evidence type="ECO:0000313" key="1">
    <source>
        <dbReference type="EMBL" id="KAH8031519.1"/>
    </source>
</evidence>
<dbReference type="GO" id="GO:0008093">
    <property type="term" value="F:cytoskeletal anchor activity"/>
    <property type="evidence" value="ECO:0007669"/>
    <property type="project" value="TreeGrafter"/>
</dbReference>
<evidence type="ECO:0000313" key="2">
    <source>
        <dbReference type="Proteomes" id="UP000821866"/>
    </source>
</evidence>
<comment type="caution">
    <text evidence="1">The sequence shown here is derived from an EMBL/GenBank/DDBJ whole genome shotgun (WGS) entry which is preliminary data.</text>
</comment>
<proteinExistence type="predicted"/>
<protein>
    <recommendedName>
        <fullName evidence="3">Calponin-homology (CH) domain-containing protein</fullName>
    </recommendedName>
</protein>
<dbReference type="Gene3D" id="1.10.418.10">
    <property type="entry name" value="Calponin-like domain"/>
    <property type="match status" value="1"/>
</dbReference>
<keyword evidence="2" id="KW-1185">Reference proteome</keyword>
<dbReference type="AlphaFoldDB" id="A0A9J6EB46"/>
<dbReference type="InterPro" id="IPR036872">
    <property type="entry name" value="CH_dom_sf"/>
</dbReference>
<dbReference type="EMBL" id="JABSTU010000005">
    <property type="protein sequence ID" value="KAH8031519.1"/>
    <property type="molecule type" value="Genomic_DNA"/>
</dbReference>
<reference evidence="1" key="1">
    <citation type="journal article" date="2020" name="Cell">
        <title>Large-Scale Comparative Analyses of Tick Genomes Elucidate Their Genetic Diversity and Vector Capacities.</title>
        <authorList>
            <consortium name="Tick Genome and Microbiome Consortium (TIGMIC)"/>
            <person name="Jia N."/>
            <person name="Wang J."/>
            <person name="Shi W."/>
            <person name="Du L."/>
            <person name="Sun Y."/>
            <person name="Zhan W."/>
            <person name="Jiang J.F."/>
            <person name="Wang Q."/>
            <person name="Zhang B."/>
            <person name="Ji P."/>
            <person name="Bell-Sakyi L."/>
            <person name="Cui X.M."/>
            <person name="Yuan T.T."/>
            <person name="Jiang B.G."/>
            <person name="Yang W.F."/>
            <person name="Lam T.T."/>
            <person name="Chang Q.C."/>
            <person name="Ding S.J."/>
            <person name="Wang X.J."/>
            <person name="Zhu J.G."/>
            <person name="Ruan X.D."/>
            <person name="Zhao L."/>
            <person name="Wei J.T."/>
            <person name="Ye R.Z."/>
            <person name="Que T.C."/>
            <person name="Du C.H."/>
            <person name="Zhou Y.H."/>
            <person name="Cheng J.X."/>
            <person name="Dai P.F."/>
            <person name="Guo W.B."/>
            <person name="Han X.H."/>
            <person name="Huang E.J."/>
            <person name="Li L.F."/>
            <person name="Wei W."/>
            <person name="Gao Y.C."/>
            <person name="Liu J.Z."/>
            <person name="Shao H.Z."/>
            <person name="Wang X."/>
            <person name="Wang C.C."/>
            <person name="Yang T.C."/>
            <person name="Huo Q.B."/>
            <person name="Li W."/>
            <person name="Chen H.Y."/>
            <person name="Chen S.E."/>
            <person name="Zhou L.G."/>
            <person name="Ni X.B."/>
            <person name="Tian J.H."/>
            <person name="Sheng Y."/>
            <person name="Liu T."/>
            <person name="Pan Y.S."/>
            <person name="Xia L.Y."/>
            <person name="Li J."/>
            <person name="Zhao F."/>
            <person name="Cao W.C."/>
        </authorList>
    </citation>
    <scope>NUCLEOTIDE SEQUENCE</scope>
    <source>
        <strain evidence="1">Rmic-2018</strain>
    </source>
</reference>
<dbReference type="GO" id="GO:0051015">
    <property type="term" value="F:actin filament binding"/>
    <property type="evidence" value="ECO:0007669"/>
    <property type="project" value="TreeGrafter"/>
</dbReference>
<name>A0A9J6EB46_RHIMP</name>
<dbReference type="SUPFAM" id="SSF47576">
    <property type="entry name" value="Calponin-homology domain, CH-domain"/>
    <property type="match status" value="1"/>
</dbReference>
<dbReference type="PANTHER" id="PTHR46756:SF18">
    <property type="entry name" value="GAS2-LIKE PROTEIN PICKLED EGGS"/>
    <property type="match status" value="1"/>
</dbReference>
<dbReference type="PANTHER" id="PTHR46756">
    <property type="entry name" value="TRANSGELIN"/>
    <property type="match status" value="1"/>
</dbReference>
<organism evidence="1 2">
    <name type="scientific">Rhipicephalus microplus</name>
    <name type="common">Cattle tick</name>
    <name type="synonym">Boophilus microplus</name>
    <dbReference type="NCBI Taxonomy" id="6941"/>
    <lineage>
        <taxon>Eukaryota</taxon>
        <taxon>Metazoa</taxon>
        <taxon>Ecdysozoa</taxon>
        <taxon>Arthropoda</taxon>
        <taxon>Chelicerata</taxon>
        <taxon>Arachnida</taxon>
        <taxon>Acari</taxon>
        <taxon>Parasitiformes</taxon>
        <taxon>Ixodida</taxon>
        <taxon>Ixodoidea</taxon>
        <taxon>Ixodidae</taxon>
        <taxon>Rhipicephalinae</taxon>
        <taxon>Rhipicephalus</taxon>
        <taxon>Boophilus</taxon>
    </lineage>
</organism>
<evidence type="ECO:0008006" key="3">
    <source>
        <dbReference type="Google" id="ProtNLM"/>
    </source>
</evidence>